<dbReference type="AlphaFoldDB" id="A0A0B5IBN2"/>
<dbReference type="Pfam" id="PF13560">
    <property type="entry name" value="HTH_31"/>
    <property type="match status" value="1"/>
</dbReference>
<reference evidence="3 4" key="1">
    <citation type="submission" date="2014-12" db="EMBL/GenBank/DDBJ databases">
        <title>Complete genome sequence of Streptomyces vietnamensis strain GIMV4.0001, a genetic manipulable producer of the benzoisochromanequinone antibiotic granaticin.</title>
        <authorList>
            <person name="Deng M.R."/>
            <person name="Guo J."/>
            <person name="Ma L.Y."/>
            <person name="Feng G.D."/>
            <person name="Mo C.Y."/>
            <person name="Zhu H.H."/>
        </authorList>
    </citation>
    <scope>NUCLEOTIDE SEQUENCE [LARGE SCALE GENOMIC DNA]</scope>
    <source>
        <strain evidence="4">GIMV4.0001</strain>
    </source>
</reference>
<dbReference type="GO" id="GO:0003677">
    <property type="term" value="F:DNA binding"/>
    <property type="evidence" value="ECO:0007669"/>
    <property type="project" value="InterPro"/>
</dbReference>
<dbReference type="EMBL" id="CP010407">
    <property type="protein sequence ID" value="AJF67857.1"/>
    <property type="molecule type" value="Genomic_DNA"/>
</dbReference>
<evidence type="ECO:0000313" key="4">
    <source>
        <dbReference type="Proteomes" id="UP000031774"/>
    </source>
</evidence>
<proteinExistence type="predicted"/>
<dbReference type="InterPro" id="IPR010982">
    <property type="entry name" value="Lambda_DNA-bd_dom_sf"/>
</dbReference>
<accession>A0A0B5IBN2</accession>
<dbReference type="InterPro" id="IPR001387">
    <property type="entry name" value="Cro/C1-type_HTH"/>
</dbReference>
<dbReference type="PROSITE" id="PS50943">
    <property type="entry name" value="HTH_CROC1"/>
    <property type="match status" value="1"/>
</dbReference>
<dbReference type="CDD" id="cd00093">
    <property type="entry name" value="HTH_XRE"/>
    <property type="match status" value="1"/>
</dbReference>
<dbReference type="STRING" id="362257.SVTN_29265"/>
<sequence>MTEVARTRGSSSEIERGEVPEVAALGNVLKELFTRLGISQSQYAYRVHLDKSAVSRYLSGRRVAPQDFIDRLVREIEDHLGAPLQLEAKEALRGRRLEALRVCSPDEYRLESLRDELARSRRDTERAHRNIEALNALLDKKEAEARGVADDLTSLRLDWGAERSAFARAQEDLLRQIDRLRQDLQDAEHLRAEAERQTRELRDHVLDLEEELSRRSAVTPGDVPLELFKQQLQRMWDEEDLTEAARDLTEAAWSRPLEDVAELLRWLREIGAAPETFAADVARLRPLEDVLAFSPEVTRLGRSRVRESWVSAVAARVTERNAAAVYQGLRDPETRSEAEADRILAEAVGRVQSNAEAVALVSAALTGTAPPARLPRVAEKLARGSRLDLLGIRVAVGLAQAGRYDVAALVIAVAAGHAPDREGDEIDDVRLARCLRELDEDLIASLFDLVTWLDDTTVMTTFADRLARAHEKALLERLLTTMAEHGRLELLDLFDVRTSGRLKRAVRDVRASRGQ</sequence>
<name>A0A0B5IBN2_9ACTN</name>
<evidence type="ECO:0000256" key="1">
    <source>
        <dbReference type="SAM" id="Coils"/>
    </source>
</evidence>
<feature type="coiled-coil region" evidence="1">
    <location>
        <begin position="110"/>
        <end position="211"/>
    </location>
</feature>
<dbReference type="SMART" id="SM00530">
    <property type="entry name" value="HTH_XRE"/>
    <property type="match status" value="1"/>
</dbReference>
<dbReference type="Proteomes" id="UP000031774">
    <property type="component" value="Chromosome"/>
</dbReference>
<feature type="domain" description="HTH cro/C1-type" evidence="2">
    <location>
        <begin position="29"/>
        <end position="72"/>
    </location>
</feature>
<dbReference type="Gene3D" id="1.10.260.40">
    <property type="entry name" value="lambda repressor-like DNA-binding domains"/>
    <property type="match status" value="1"/>
</dbReference>
<protein>
    <recommendedName>
        <fullName evidence="2">HTH cro/C1-type domain-containing protein</fullName>
    </recommendedName>
</protein>
<dbReference type="KEGG" id="svt:SVTN_29265"/>
<evidence type="ECO:0000313" key="3">
    <source>
        <dbReference type="EMBL" id="AJF67857.1"/>
    </source>
</evidence>
<dbReference type="RefSeq" id="WP_041131785.1">
    <property type="nucleotide sequence ID" value="NZ_CP010407.1"/>
</dbReference>
<gene>
    <name evidence="3" type="ORF">SVTN_29265</name>
</gene>
<evidence type="ECO:0000259" key="2">
    <source>
        <dbReference type="PROSITE" id="PS50943"/>
    </source>
</evidence>
<keyword evidence="1" id="KW-0175">Coiled coil</keyword>
<organism evidence="3 4">
    <name type="scientific">Streptomyces vietnamensis</name>
    <dbReference type="NCBI Taxonomy" id="362257"/>
    <lineage>
        <taxon>Bacteria</taxon>
        <taxon>Bacillati</taxon>
        <taxon>Actinomycetota</taxon>
        <taxon>Actinomycetes</taxon>
        <taxon>Kitasatosporales</taxon>
        <taxon>Streptomycetaceae</taxon>
        <taxon>Streptomyces</taxon>
    </lineage>
</organism>
<dbReference type="HOGENOM" id="CLU_528841_0_0_11"/>
<keyword evidence="4" id="KW-1185">Reference proteome</keyword>
<dbReference type="SUPFAM" id="SSF47413">
    <property type="entry name" value="lambda repressor-like DNA-binding domains"/>
    <property type="match status" value="1"/>
</dbReference>